<organism evidence="1">
    <name type="scientific">marine sediment metagenome</name>
    <dbReference type="NCBI Taxonomy" id="412755"/>
    <lineage>
        <taxon>unclassified sequences</taxon>
        <taxon>metagenomes</taxon>
        <taxon>ecological metagenomes</taxon>
    </lineage>
</organism>
<comment type="caution">
    <text evidence="1">The sequence shown here is derived from an EMBL/GenBank/DDBJ whole genome shotgun (WGS) entry which is preliminary data.</text>
</comment>
<reference evidence="1" key="1">
    <citation type="journal article" date="2015" name="Nature">
        <title>Complex archaea that bridge the gap between prokaryotes and eukaryotes.</title>
        <authorList>
            <person name="Spang A."/>
            <person name="Saw J.H."/>
            <person name="Jorgensen S.L."/>
            <person name="Zaremba-Niedzwiedzka K."/>
            <person name="Martijn J."/>
            <person name="Lind A.E."/>
            <person name="van Eijk R."/>
            <person name="Schleper C."/>
            <person name="Guy L."/>
            <person name="Ettema T.J."/>
        </authorList>
    </citation>
    <scope>NUCLEOTIDE SEQUENCE</scope>
</reference>
<accession>A0A0F9RM40</accession>
<dbReference type="InterPro" id="IPR019271">
    <property type="entry name" value="DUF2284_metal-binding"/>
</dbReference>
<protein>
    <recommendedName>
        <fullName evidence="2">DUF2284 domain-containing protein</fullName>
    </recommendedName>
</protein>
<evidence type="ECO:0008006" key="2">
    <source>
        <dbReference type="Google" id="ProtNLM"/>
    </source>
</evidence>
<gene>
    <name evidence="1" type="ORF">LCGC14_0560020</name>
</gene>
<sequence length="202" mass="23855">MEIELLVNIRELEINKNSIHITKKTGLWCKLPYKNHKKGCYHYGNNLLCPPNSPYFKDIINNYNYFYLIYAIFDFKKYKKMRSLENPEFFNSKERLKCVIYWQNSVKRVLKNFVKYTYIDNYNIASNFYLLGCGSGFNDKLLNKFQNTIYSMESVGIDVFRTLRNNNIDFELKPINKVVLVCLLCSKVNLYNETNSSGGGLF</sequence>
<evidence type="ECO:0000313" key="1">
    <source>
        <dbReference type="EMBL" id="KKN57630.1"/>
    </source>
</evidence>
<proteinExistence type="predicted"/>
<dbReference type="Pfam" id="PF10050">
    <property type="entry name" value="DUF2284"/>
    <property type="match status" value="1"/>
</dbReference>
<name>A0A0F9RM40_9ZZZZ</name>
<dbReference type="AlphaFoldDB" id="A0A0F9RM40"/>
<dbReference type="EMBL" id="LAZR01000795">
    <property type="protein sequence ID" value="KKN57630.1"/>
    <property type="molecule type" value="Genomic_DNA"/>
</dbReference>